<reference evidence="11" key="1">
    <citation type="submission" date="2018-05" db="EMBL/GenBank/DDBJ databases">
        <title>Leptospira yasudae sp. nov. and Leptospira stimsonii sp. nov., two pathogenic species of the genus Leptospira isolated from environmental sources.</title>
        <authorList>
            <person name="Casanovas-Massana A."/>
            <person name="Hamond C."/>
            <person name="Santos L.A."/>
            <person name="Hacker K.P."/>
            <person name="Balassiano I."/>
            <person name="Medeiros M.A."/>
            <person name="Reis M.G."/>
            <person name="Ko A.I."/>
            <person name="Wunder E.A."/>
        </authorList>
    </citation>
    <scope>NUCLEOTIDE SEQUENCE [LARGE SCALE GENOMIC DNA]</scope>
    <source>
        <strain evidence="11">Yale</strain>
    </source>
</reference>
<dbReference type="GO" id="GO:0000166">
    <property type="term" value="F:nucleotide binding"/>
    <property type="evidence" value="ECO:0007669"/>
    <property type="project" value="UniProtKB-KW"/>
</dbReference>
<evidence type="ECO:0000256" key="1">
    <source>
        <dbReference type="ARBA" id="ARBA00004370"/>
    </source>
</evidence>
<feature type="coiled-coil region" evidence="8">
    <location>
        <begin position="254"/>
        <end position="288"/>
    </location>
</feature>
<keyword evidence="6 7" id="KW-0456">Lyase</keyword>
<keyword evidence="2" id="KW-0812">Transmembrane</keyword>
<dbReference type="GO" id="GO:0035556">
    <property type="term" value="P:intracellular signal transduction"/>
    <property type="evidence" value="ECO:0007669"/>
    <property type="project" value="InterPro"/>
</dbReference>
<keyword evidence="8" id="KW-0175">Coiled coil</keyword>
<dbReference type="PANTHER" id="PTHR11920">
    <property type="entry name" value="GUANYLYL CYCLASE"/>
    <property type="match status" value="1"/>
</dbReference>
<evidence type="ECO:0000256" key="5">
    <source>
        <dbReference type="ARBA" id="ARBA00023136"/>
    </source>
</evidence>
<evidence type="ECO:0000259" key="9">
    <source>
        <dbReference type="PROSITE" id="PS50125"/>
    </source>
</evidence>
<comment type="caution">
    <text evidence="10">The sequence shown here is derived from an EMBL/GenBank/DDBJ whole genome shotgun (WGS) entry which is preliminary data.</text>
</comment>
<dbReference type="GO" id="GO:0009190">
    <property type="term" value="P:cyclic nucleotide biosynthetic process"/>
    <property type="evidence" value="ECO:0007669"/>
    <property type="project" value="InterPro"/>
</dbReference>
<dbReference type="Gene3D" id="3.30.450.40">
    <property type="match status" value="1"/>
</dbReference>
<keyword evidence="3" id="KW-0547">Nucleotide-binding</keyword>
<evidence type="ECO:0000256" key="4">
    <source>
        <dbReference type="ARBA" id="ARBA00022989"/>
    </source>
</evidence>
<sequence>MEPASPAQKDFNSFFENEFQLLNEVNETLDKKDSLQKDDLIQELKKIGDAYESLLKQSSKLMKIGDSTQNRLIKTQTELQDSNQRLVSSYQNLKQLSEIGQMITASLEPKIILTSVYENTKSMISMNILAFGILEEGKNEIKYKFSLIEGRYTPAPSVDSLSEENPSSFCYNQNQELITNDLEKDFPQYVSPIQKHFGEKTSSVVYLPLKVEERFIGILTIQSYEKNAFNENQLSILRTLANYVAIGVDNADAYKTLSKRNRELKDSLEKINVLNEGLEKERQKSESLLLNILPKAIAERLKSGEGVIADYIPNSTVLFADIVGFSKLSTQIPTPNQLVEILNQIFTCFDDIASKYQLEKIKTIGDCYMMAGGIPNPTTDHAEKIALAGIEMISGLKDLQKSWKYEFNIRIGIHTGDVVAGVIGKNKFVYDLWGDSVNTASRMESHGQPGKINCSEATYEALKDLFEFEDRGIIEIKGKGPMRTFFLLGKK</sequence>
<dbReference type="InterPro" id="IPR050401">
    <property type="entry name" value="Cyclic_nucleotide_synthase"/>
</dbReference>
<dbReference type="InterPro" id="IPR003018">
    <property type="entry name" value="GAF"/>
</dbReference>
<keyword evidence="4" id="KW-1133">Transmembrane helix</keyword>
<evidence type="ECO:0000256" key="3">
    <source>
        <dbReference type="ARBA" id="ARBA00022741"/>
    </source>
</evidence>
<dbReference type="GO" id="GO:0016020">
    <property type="term" value="C:membrane"/>
    <property type="evidence" value="ECO:0007669"/>
    <property type="project" value="UniProtKB-SubCell"/>
</dbReference>
<accession>A0A396ZET3</accession>
<keyword evidence="5" id="KW-0472">Membrane</keyword>
<evidence type="ECO:0000256" key="6">
    <source>
        <dbReference type="ARBA" id="ARBA00023239"/>
    </source>
</evidence>
<feature type="domain" description="Guanylate cyclase" evidence="9">
    <location>
        <begin position="316"/>
        <end position="444"/>
    </location>
</feature>
<dbReference type="FunFam" id="3.30.70.1230:FF:000036">
    <property type="entry name" value="Adenylate/guanylate cyclase catalytic domain protein"/>
    <property type="match status" value="1"/>
</dbReference>
<dbReference type="EMBL" id="QHCT01000001">
    <property type="protein sequence ID" value="RHX93035.1"/>
    <property type="molecule type" value="Genomic_DNA"/>
</dbReference>
<dbReference type="InterPro" id="IPR001054">
    <property type="entry name" value="A/G_cyclase"/>
</dbReference>
<dbReference type="Pfam" id="PF00211">
    <property type="entry name" value="Guanylate_cyc"/>
    <property type="match status" value="1"/>
</dbReference>
<dbReference type="PANTHER" id="PTHR11920:SF335">
    <property type="entry name" value="GUANYLATE CYCLASE"/>
    <property type="match status" value="1"/>
</dbReference>
<dbReference type="Proteomes" id="UP000265798">
    <property type="component" value="Unassembled WGS sequence"/>
</dbReference>
<dbReference type="InterPro" id="IPR029787">
    <property type="entry name" value="Nucleotide_cyclase"/>
</dbReference>
<evidence type="ECO:0000256" key="8">
    <source>
        <dbReference type="SAM" id="Coils"/>
    </source>
</evidence>
<evidence type="ECO:0000313" key="10">
    <source>
        <dbReference type="EMBL" id="RHX93035.1"/>
    </source>
</evidence>
<dbReference type="InterPro" id="IPR029016">
    <property type="entry name" value="GAF-like_dom_sf"/>
</dbReference>
<protein>
    <submittedName>
        <fullName evidence="10">Adenylate cyclase</fullName>
    </submittedName>
</protein>
<dbReference type="AlphaFoldDB" id="A0A396ZET3"/>
<dbReference type="OrthoDB" id="9806704at2"/>
<dbReference type="SUPFAM" id="SSF55781">
    <property type="entry name" value="GAF domain-like"/>
    <property type="match status" value="1"/>
</dbReference>
<dbReference type="PROSITE" id="PS00452">
    <property type="entry name" value="GUANYLATE_CYCLASE_1"/>
    <property type="match status" value="1"/>
</dbReference>
<dbReference type="PROSITE" id="PS50125">
    <property type="entry name" value="GUANYLATE_CYCLASE_2"/>
    <property type="match status" value="1"/>
</dbReference>
<dbReference type="Gene3D" id="3.30.70.1230">
    <property type="entry name" value="Nucleotide cyclase"/>
    <property type="match status" value="1"/>
</dbReference>
<dbReference type="SUPFAM" id="SSF55073">
    <property type="entry name" value="Nucleotide cyclase"/>
    <property type="match status" value="1"/>
</dbReference>
<dbReference type="InterPro" id="IPR018297">
    <property type="entry name" value="A/G_cyclase_CS"/>
</dbReference>
<dbReference type="SMART" id="SM00044">
    <property type="entry name" value="CYCc"/>
    <property type="match status" value="1"/>
</dbReference>
<evidence type="ECO:0000256" key="7">
    <source>
        <dbReference type="RuleBase" id="RU000405"/>
    </source>
</evidence>
<organism evidence="10 11">
    <name type="scientific">Leptospira stimsonii</name>
    <dbReference type="NCBI Taxonomy" id="2202203"/>
    <lineage>
        <taxon>Bacteria</taxon>
        <taxon>Pseudomonadati</taxon>
        <taxon>Spirochaetota</taxon>
        <taxon>Spirochaetia</taxon>
        <taxon>Leptospirales</taxon>
        <taxon>Leptospiraceae</taxon>
        <taxon>Leptospira</taxon>
    </lineage>
</organism>
<comment type="similarity">
    <text evidence="7">Belongs to the adenylyl cyclase class-4/guanylyl cyclase family.</text>
</comment>
<evidence type="ECO:0000313" key="11">
    <source>
        <dbReference type="Proteomes" id="UP000265798"/>
    </source>
</evidence>
<dbReference type="CDD" id="cd07302">
    <property type="entry name" value="CHD"/>
    <property type="match status" value="1"/>
</dbReference>
<evidence type="ECO:0000256" key="2">
    <source>
        <dbReference type="ARBA" id="ARBA00022692"/>
    </source>
</evidence>
<dbReference type="Pfam" id="PF13185">
    <property type="entry name" value="GAF_2"/>
    <property type="match status" value="1"/>
</dbReference>
<dbReference type="RefSeq" id="WP_118967830.1">
    <property type="nucleotide sequence ID" value="NZ_QHCT01000001.1"/>
</dbReference>
<dbReference type="GO" id="GO:0004016">
    <property type="term" value="F:adenylate cyclase activity"/>
    <property type="evidence" value="ECO:0007669"/>
    <property type="project" value="UniProtKB-ARBA"/>
</dbReference>
<proteinExistence type="inferred from homology"/>
<name>A0A396ZET3_9LEPT</name>
<gene>
    <name evidence="10" type="ORF">DLM75_07770</name>
</gene>
<comment type="subcellular location">
    <subcellularLocation>
        <location evidence="1">Membrane</location>
    </subcellularLocation>
</comment>